<feature type="region of interest" description="Disordered" evidence="1">
    <location>
        <begin position="79"/>
        <end position="110"/>
    </location>
</feature>
<sequence>MAAAADGFFRNVYEGCISGCDSGIERRPYHRNCSCALHSKSNNNKSRNNCHKCNKNVSYPMRRAWSEGSLLVMAAADSSYSSSPSSSSSPALERLQLGSSTTLRIEEEDDDHDHQFSLFIKMKELSMDLPPEGLPHE</sequence>
<protein>
    <submittedName>
        <fullName evidence="2">Uncharacterized protein</fullName>
    </submittedName>
</protein>
<organism evidence="2 3">
    <name type="scientific">Acer yangbiense</name>
    <dbReference type="NCBI Taxonomy" id="1000413"/>
    <lineage>
        <taxon>Eukaryota</taxon>
        <taxon>Viridiplantae</taxon>
        <taxon>Streptophyta</taxon>
        <taxon>Embryophyta</taxon>
        <taxon>Tracheophyta</taxon>
        <taxon>Spermatophyta</taxon>
        <taxon>Magnoliopsida</taxon>
        <taxon>eudicotyledons</taxon>
        <taxon>Gunneridae</taxon>
        <taxon>Pentapetalae</taxon>
        <taxon>rosids</taxon>
        <taxon>malvids</taxon>
        <taxon>Sapindales</taxon>
        <taxon>Sapindaceae</taxon>
        <taxon>Hippocastanoideae</taxon>
        <taxon>Acereae</taxon>
        <taxon>Acer</taxon>
    </lineage>
</organism>
<comment type="caution">
    <text evidence="2">The sequence shown here is derived from an EMBL/GenBank/DDBJ whole genome shotgun (WGS) entry which is preliminary data.</text>
</comment>
<name>A0A5C7HXC5_9ROSI</name>
<keyword evidence="3" id="KW-1185">Reference proteome</keyword>
<proteinExistence type="predicted"/>
<evidence type="ECO:0000313" key="2">
    <source>
        <dbReference type="EMBL" id="TXG60812.1"/>
    </source>
</evidence>
<reference evidence="3" key="1">
    <citation type="journal article" date="2019" name="Gigascience">
        <title>De novo genome assembly of the endangered Acer yangbiense, a plant species with extremely small populations endemic to Yunnan Province, China.</title>
        <authorList>
            <person name="Yang J."/>
            <person name="Wariss H.M."/>
            <person name="Tao L."/>
            <person name="Zhang R."/>
            <person name="Yun Q."/>
            <person name="Hollingsworth P."/>
            <person name="Dao Z."/>
            <person name="Luo G."/>
            <person name="Guo H."/>
            <person name="Ma Y."/>
            <person name="Sun W."/>
        </authorList>
    </citation>
    <scope>NUCLEOTIDE SEQUENCE [LARGE SCALE GENOMIC DNA]</scope>
    <source>
        <strain evidence="3">cv. Malutang</strain>
    </source>
</reference>
<dbReference type="PANTHER" id="PTHR35121:SF2">
    <property type="entry name" value="SWIM-TYPE DOMAIN-CONTAINING PROTEIN"/>
    <property type="match status" value="1"/>
</dbReference>
<accession>A0A5C7HXC5</accession>
<dbReference type="AlphaFoldDB" id="A0A5C7HXC5"/>
<evidence type="ECO:0000313" key="3">
    <source>
        <dbReference type="Proteomes" id="UP000323000"/>
    </source>
</evidence>
<evidence type="ECO:0000256" key="1">
    <source>
        <dbReference type="SAM" id="MobiDB-lite"/>
    </source>
</evidence>
<dbReference type="Proteomes" id="UP000323000">
    <property type="component" value="Chromosome 5"/>
</dbReference>
<dbReference type="EMBL" id="VAHF01000005">
    <property type="protein sequence ID" value="TXG60812.1"/>
    <property type="molecule type" value="Genomic_DNA"/>
</dbReference>
<feature type="compositionally biased region" description="Low complexity" evidence="1">
    <location>
        <begin position="79"/>
        <end position="90"/>
    </location>
</feature>
<gene>
    <name evidence="2" type="ORF">EZV62_012175</name>
</gene>
<dbReference type="OrthoDB" id="1696465at2759"/>
<dbReference type="PANTHER" id="PTHR35121">
    <property type="entry name" value="HOMEODOMAIN PROTEIN 8, PUTATIVE-RELATED"/>
    <property type="match status" value="1"/>
</dbReference>